<dbReference type="Pfam" id="PF17482">
    <property type="entry name" value="Phage_sheath_1C"/>
    <property type="match status" value="1"/>
</dbReference>
<dbReference type="InterPro" id="IPR007067">
    <property type="entry name" value="Tail_sheath"/>
</dbReference>
<dbReference type="Pfam" id="PF04984">
    <property type="entry name" value="Phage_sheath_1"/>
    <property type="match status" value="1"/>
</dbReference>
<accession>A0AAW8CRD6</accession>
<feature type="domain" description="Tail sheath protein C-terminal" evidence="3">
    <location>
        <begin position="368"/>
        <end position="468"/>
    </location>
</feature>
<reference evidence="4" key="1">
    <citation type="journal article" date="2023" name="Front. Microbiol.">
        <title>Phylogeography and host specificity of Pasteurellaceae pathogenic to sea-farmed fish in the north-east Atlantic.</title>
        <authorList>
            <person name="Gulla S."/>
            <person name="Colquhoun D.J."/>
            <person name="Olsen A.B."/>
            <person name="Spilsberg B."/>
            <person name="Lagesen K."/>
            <person name="Aakesson C.P."/>
            <person name="Strom S."/>
            <person name="Manji F."/>
            <person name="Birkbeck T.H."/>
            <person name="Nilsen H.K."/>
        </authorList>
    </citation>
    <scope>NUCLEOTIDE SEQUENCE</scope>
    <source>
        <strain evidence="4">VIB1234</strain>
    </source>
</reference>
<evidence type="ECO:0000259" key="2">
    <source>
        <dbReference type="Pfam" id="PF04984"/>
    </source>
</evidence>
<evidence type="ECO:0000256" key="1">
    <source>
        <dbReference type="ARBA" id="ARBA00008005"/>
    </source>
</evidence>
<dbReference type="Proteomes" id="UP001230466">
    <property type="component" value="Unassembled WGS sequence"/>
</dbReference>
<dbReference type="EMBL" id="JASAYJ010000018">
    <property type="protein sequence ID" value="MDP8187728.1"/>
    <property type="molecule type" value="Genomic_DNA"/>
</dbReference>
<dbReference type="RefSeq" id="WP_211598672.1">
    <property type="nucleotide sequence ID" value="NZ_JAGRQI010000017.1"/>
</dbReference>
<comment type="caution">
    <text evidence="4">The sequence shown here is derived from an EMBL/GenBank/DDBJ whole genome shotgun (WGS) entry which is preliminary data.</text>
</comment>
<sequence length="472" mass="51418">MTDSTNIEFEKIPRSIRKPGVYTEYNNKDAVSTLPINEQEVLIIAPMLGGDSDFTKPVKVFSDVEAEKLFGAGSTAHLMSRQAISNNELIRLSVMGIRDHSAGIKASGSVTFNSTVTSAGLVTVAIAGKNYQIAAEKGEEATAIASRLEAVINSSLYCPVVASTNEKVLTLTAKEKGEIGNEIALSAYTTAQSLDIELSAFSGGQRNAQIESALASIAGKHYHIIISAFSDAENTKALRTHLENMSSPIEKKPAIGVLGFRGSLAQATTLGESLNSERLTIAWYKGAIESNAILAAGYGAVIAYEEDPARPLNTLEIKGLTLTDDSQKPTFSEFNQALFNGVTPLEVVGPRVQIVRAITTYRKNVTGTDDPSWLDLTSIRTMDYVRKAVETRLNLRFPREKLHDKKVPKVRSEILDVLYRLEAVEIIENVDKHKKRLIVVRNPNDVNRVDTKIPSDVVNGLHVLANQIDLIL</sequence>
<dbReference type="InterPro" id="IPR035089">
    <property type="entry name" value="Phage_sheath_subtilisin"/>
</dbReference>
<dbReference type="PIRSF" id="PIRSF007349">
    <property type="entry name" value="Tsp_L"/>
    <property type="match status" value="1"/>
</dbReference>
<comment type="similarity">
    <text evidence="1">Belongs to the myoviridae tail sheath protein family.</text>
</comment>
<evidence type="ECO:0000259" key="3">
    <source>
        <dbReference type="Pfam" id="PF17482"/>
    </source>
</evidence>
<dbReference type="InterPro" id="IPR020287">
    <property type="entry name" value="Tail_sheath_C"/>
</dbReference>
<name>A0AAW8CRD6_9PAST</name>
<evidence type="ECO:0000313" key="5">
    <source>
        <dbReference type="Proteomes" id="UP001230466"/>
    </source>
</evidence>
<proteinExistence type="inferred from homology"/>
<evidence type="ECO:0000313" key="4">
    <source>
        <dbReference type="EMBL" id="MDP8187728.1"/>
    </source>
</evidence>
<dbReference type="AlphaFoldDB" id="A0AAW8CRD6"/>
<feature type="domain" description="Tail sheath protein subtilisin-like" evidence="2">
    <location>
        <begin position="204"/>
        <end position="360"/>
    </location>
</feature>
<organism evidence="4 5">
    <name type="scientific">Pasteurella atlantica</name>
    <dbReference type="NCBI Taxonomy" id="2827233"/>
    <lineage>
        <taxon>Bacteria</taxon>
        <taxon>Pseudomonadati</taxon>
        <taxon>Pseudomonadota</taxon>
        <taxon>Gammaproteobacteria</taxon>
        <taxon>Pasteurellales</taxon>
        <taxon>Pasteurellaceae</taxon>
        <taxon>Pasteurella</taxon>
    </lineage>
</organism>
<protein>
    <submittedName>
        <fullName evidence="4">Phage tail sheath subtilisin-like domain-containing protein</fullName>
    </submittedName>
</protein>
<gene>
    <name evidence="4" type="ORF">QJU78_08115</name>
</gene>